<dbReference type="InterPro" id="IPR035969">
    <property type="entry name" value="Rab-GAP_TBC_sf"/>
</dbReference>
<feature type="non-terminal residue" evidence="15">
    <location>
        <position position="1066"/>
    </location>
</feature>
<keyword evidence="8" id="KW-0333">Golgi apparatus</keyword>
<evidence type="ECO:0000259" key="14">
    <source>
        <dbReference type="PROSITE" id="PS50086"/>
    </source>
</evidence>
<evidence type="ECO:0000256" key="8">
    <source>
        <dbReference type="ARBA" id="ARBA00023034"/>
    </source>
</evidence>
<dbReference type="Pfam" id="PF12473">
    <property type="entry name" value="DUF3694"/>
    <property type="match status" value="1"/>
</dbReference>
<comment type="subcellular location">
    <subcellularLocation>
        <location evidence="1">Early endosome</location>
    </subcellularLocation>
    <subcellularLocation>
        <location evidence="2">Golgi apparatus</location>
    </subcellularLocation>
</comment>
<evidence type="ECO:0000256" key="5">
    <source>
        <dbReference type="ARBA" id="ARBA00022583"/>
    </source>
</evidence>
<dbReference type="FunFam" id="1.10.472.80:FF:000007">
    <property type="entry name" value="Rab GTPase-activating protein 1 isoform X1"/>
    <property type="match status" value="1"/>
</dbReference>
<dbReference type="InterPro" id="IPR006020">
    <property type="entry name" value="PTB/PI_dom"/>
</dbReference>
<evidence type="ECO:0000259" key="13">
    <source>
        <dbReference type="PROSITE" id="PS01179"/>
    </source>
</evidence>
<dbReference type="GO" id="GO:0005769">
    <property type="term" value="C:early endosome"/>
    <property type="evidence" value="ECO:0007669"/>
    <property type="project" value="UniProtKB-SubCell"/>
</dbReference>
<evidence type="ECO:0000256" key="6">
    <source>
        <dbReference type="ARBA" id="ARBA00022753"/>
    </source>
</evidence>
<keyword evidence="11" id="KW-0175">Coiled coil</keyword>
<dbReference type="GO" id="GO:0006897">
    <property type="term" value="P:endocytosis"/>
    <property type="evidence" value="ECO:0007669"/>
    <property type="project" value="UniProtKB-KW"/>
</dbReference>
<name>A0A851NM13_9GALL</name>
<dbReference type="GO" id="GO:0031267">
    <property type="term" value="F:small GTPase binding"/>
    <property type="evidence" value="ECO:0007669"/>
    <property type="project" value="TreeGrafter"/>
</dbReference>
<comment type="caution">
    <text evidence="15">The sequence shown here is derived from an EMBL/GenBank/DDBJ whole genome shotgun (WGS) entry which is preliminary data.</text>
</comment>
<feature type="domain" description="PID" evidence="13">
    <location>
        <begin position="148"/>
        <end position="263"/>
    </location>
</feature>
<keyword evidence="3" id="KW-0813">Transport</keyword>
<feature type="compositionally biased region" description="Low complexity" evidence="12">
    <location>
        <begin position="122"/>
        <end position="134"/>
    </location>
</feature>
<dbReference type="InterPro" id="IPR011993">
    <property type="entry name" value="PH-like_dom_sf"/>
</dbReference>
<dbReference type="FunFam" id="1.10.8.270:FF:000001">
    <property type="entry name" value="TBC1 domain family member 1"/>
    <property type="match status" value="1"/>
</dbReference>
<feature type="region of interest" description="Disordered" evidence="12">
    <location>
        <begin position="479"/>
        <end position="515"/>
    </location>
</feature>
<evidence type="ECO:0000256" key="12">
    <source>
        <dbReference type="SAM" id="MobiDB-lite"/>
    </source>
</evidence>
<evidence type="ECO:0000256" key="9">
    <source>
        <dbReference type="ARBA" id="ARBA00059592"/>
    </source>
</evidence>
<dbReference type="SMART" id="SM00164">
    <property type="entry name" value="TBC"/>
    <property type="match status" value="1"/>
</dbReference>
<dbReference type="SUPFAM" id="SSF47923">
    <property type="entry name" value="Ypt/Rab-GAP domain of gyp1p"/>
    <property type="match status" value="2"/>
</dbReference>
<accession>A0A851NM13</accession>
<evidence type="ECO:0000256" key="4">
    <source>
        <dbReference type="ARBA" id="ARBA00022468"/>
    </source>
</evidence>
<dbReference type="InterPro" id="IPR022164">
    <property type="entry name" value="Kinesin-like"/>
</dbReference>
<evidence type="ECO:0000256" key="7">
    <source>
        <dbReference type="ARBA" id="ARBA00022927"/>
    </source>
</evidence>
<evidence type="ECO:0000256" key="10">
    <source>
        <dbReference type="ARBA" id="ARBA00069331"/>
    </source>
</evidence>
<dbReference type="Gene3D" id="1.10.8.270">
    <property type="entry name" value="putative rabgap domain of human tbc1 domain family member 14 like domains"/>
    <property type="match status" value="1"/>
</dbReference>
<dbReference type="SMART" id="SM00462">
    <property type="entry name" value="PTB"/>
    <property type="match status" value="1"/>
</dbReference>
<dbReference type="AlphaFoldDB" id="A0A851NM13"/>
<feature type="region of interest" description="Disordered" evidence="12">
    <location>
        <begin position="29"/>
        <end position="137"/>
    </location>
</feature>
<dbReference type="InterPro" id="IPR050302">
    <property type="entry name" value="Rab_GAP_TBC_domain"/>
</dbReference>
<dbReference type="EMBL" id="WBMW01001713">
    <property type="protein sequence ID" value="NXC41124.1"/>
    <property type="molecule type" value="Genomic_DNA"/>
</dbReference>
<protein>
    <recommendedName>
        <fullName evidence="10">Rab GTPase-activating protein 1-like</fullName>
    </recommendedName>
</protein>
<keyword evidence="7" id="KW-0653">Protein transport</keyword>
<dbReference type="PANTHER" id="PTHR47219:SF7">
    <property type="entry name" value="RAB GTPASE-ACTIVATING PROTEIN 1-LIKE"/>
    <property type="match status" value="1"/>
</dbReference>
<keyword evidence="16" id="KW-1185">Reference proteome</keyword>
<dbReference type="GO" id="GO:0005794">
    <property type="term" value="C:Golgi apparatus"/>
    <property type="evidence" value="ECO:0007669"/>
    <property type="project" value="UniProtKB-SubCell"/>
</dbReference>
<dbReference type="PROSITE" id="PS01179">
    <property type="entry name" value="PID"/>
    <property type="match status" value="1"/>
</dbReference>
<feature type="region of interest" description="Disordered" evidence="12">
    <location>
        <begin position="1041"/>
        <end position="1066"/>
    </location>
</feature>
<evidence type="ECO:0000256" key="11">
    <source>
        <dbReference type="SAM" id="Coils"/>
    </source>
</evidence>
<evidence type="ECO:0000256" key="2">
    <source>
        <dbReference type="ARBA" id="ARBA00004555"/>
    </source>
</evidence>
<dbReference type="InterPro" id="IPR003903">
    <property type="entry name" value="UIM_dom"/>
</dbReference>
<keyword evidence="5" id="KW-0254">Endocytosis</keyword>
<dbReference type="SUPFAM" id="SSF50729">
    <property type="entry name" value="PH domain-like"/>
    <property type="match status" value="1"/>
</dbReference>
<dbReference type="CDD" id="cd01211">
    <property type="entry name" value="PTB_Rab6GAP"/>
    <property type="match status" value="1"/>
</dbReference>
<dbReference type="OrthoDB" id="295078at2759"/>
<proteinExistence type="predicted"/>
<dbReference type="Gene3D" id="1.10.472.80">
    <property type="entry name" value="Ypt/Rab-GAP domain of gyp1p, domain 3"/>
    <property type="match status" value="1"/>
</dbReference>
<feature type="compositionally biased region" description="Basic and acidic residues" evidence="12">
    <location>
        <begin position="31"/>
        <end position="43"/>
    </location>
</feature>
<dbReference type="FunFam" id="1.10.10.750:FF:000004">
    <property type="entry name" value="Putative rab gtpase-activating protein 1"/>
    <property type="match status" value="1"/>
</dbReference>
<evidence type="ECO:0000256" key="1">
    <source>
        <dbReference type="ARBA" id="ARBA00004412"/>
    </source>
</evidence>
<feature type="non-terminal residue" evidence="15">
    <location>
        <position position="1"/>
    </location>
</feature>
<organism evidence="15 16">
    <name type="scientific">Penelope pileata</name>
    <dbReference type="NCBI Taxonomy" id="1118817"/>
    <lineage>
        <taxon>Eukaryota</taxon>
        <taxon>Metazoa</taxon>
        <taxon>Chordata</taxon>
        <taxon>Craniata</taxon>
        <taxon>Vertebrata</taxon>
        <taxon>Euteleostomi</taxon>
        <taxon>Archelosauria</taxon>
        <taxon>Archosauria</taxon>
        <taxon>Dinosauria</taxon>
        <taxon>Saurischia</taxon>
        <taxon>Theropoda</taxon>
        <taxon>Coelurosauria</taxon>
        <taxon>Aves</taxon>
        <taxon>Neognathae</taxon>
        <taxon>Galloanserae</taxon>
        <taxon>Galliformes</taxon>
        <taxon>Cracidae</taxon>
        <taxon>Penelope</taxon>
    </lineage>
</organism>
<feature type="domain" description="Rab-GAP TBC" evidence="14">
    <location>
        <begin position="552"/>
        <end position="738"/>
    </location>
</feature>
<evidence type="ECO:0000313" key="16">
    <source>
        <dbReference type="Proteomes" id="UP000613066"/>
    </source>
</evidence>
<feature type="compositionally biased region" description="Acidic residues" evidence="12">
    <location>
        <begin position="496"/>
        <end position="506"/>
    </location>
</feature>
<feature type="compositionally biased region" description="Pro residues" evidence="12">
    <location>
        <begin position="1054"/>
        <end position="1066"/>
    </location>
</feature>
<dbReference type="GO" id="GO:0015031">
    <property type="term" value="P:protein transport"/>
    <property type="evidence" value="ECO:0007669"/>
    <property type="project" value="UniProtKB-KW"/>
</dbReference>
<reference evidence="15" key="1">
    <citation type="submission" date="2019-09" db="EMBL/GenBank/DDBJ databases">
        <title>Bird 10,000 Genomes (B10K) Project - Family phase.</title>
        <authorList>
            <person name="Zhang G."/>
        </authorList>
    </citation>
    <scope>NUCLEOTIDE SEQUENCE</scope>
    <source>
        <strain evidence="15">B10K-DU-001-08</strain>
        <tissue evidence="15">Muscle</tissue>
    </source>
</reference>
<feature type="compositionally biased region" description="Polar residues" evidence="12">
    <location>
        <begin position="1041"/>
        <end position="1051"/>
    </location>
</feature>
<evidence type="ECO:0000313" key="15">
    <source>
        <dbReference type="EMBL" id="NXC41124.1"/>
    </source>
</evidence>
<dbReference type="PROSITE" id="PS50086">
    <property type="entry name" value="TBC_RABGAP"/>
    <property type="match status" value="1"/>
</dbReference>
<dbReference type="FunFam" id="2.30.29.30:FF:000202">
    <property type="entry name" value="rab GTPase-activating protein 1-like isoform X1"/>
    <property type="match status" value="1"/>
</dbReference>
<dbReference type="GO" id="GO:0005096">
    <property type="term" value="F:GTPase activator activity"/>
    <property type="evidence" value="ECO:0007669"/>
    <property type="project" value="UniProtKB-KW"/>
</dbReference>
<comment type="function">
    <text evidence="9">GTP-hydrolysis activating protein (GAP) for small GTPase RAB22A, converting active RAB22A-GTP to the inactive form RAB22A-GDP. Plays a role in endocytosis and intracellular protein transport. Recruited by ANK2 to phosphatidylinositol 3-phosphate (PI3P)-positive early endosomes, where it inactivates RAB22A, and promotes polarized trafficking to the leading edge of the migrating cells. Part of the ANK2/RABGAP1L complex which is required for the polarized recycling of fibronectin receptor ITGA5 ITGB1 to the plasma membrane that enables continuous directional cell migration.</text>
</comment>
<dbReference type="Gene3D" id="1.10.10.750">
    <property type="entry name" value="Ypt/Rab-GAP domain of gyp1p, domain 1"/>
    <property type="match status" value="1"/>
</dbReference>
<feature type="coiled-coil region" evidence="11">
    <location>
        <begin position="821"/>
        <end position="926"/>
    </location>
</feature>
<evidence type="ECO:0000256" key="3">
    <source>
        <dbReference type="ARBA" id="ARBA00022448"/>
    </source>
</evidence>
<sequence length="1066" mass="121163">MEVKTSFSKASRIPETVSTLINEEFVLVHQQSEDSSGKDEKPQLKVFSNEDDQLEKAMEEILRDSEKDQNNFRALSEGSSDACRQAAGDGSAGQTNQPSLHLVLDPSTTGKQMVKERFSSISEVSAPRPSSPSEPLEEDSVLFNKLTYLGCMKVSAPRNEPEALRAMANMKSSSQAPLPVTLYVPNVPEGSVRIIDQTSNVEIASFPIYKVLFCVRGQNGTSESDCFAFTESSCGTEEFQIHVFSCEIKEAVSRILYSFSTAFKRSSKQASDHVKDFILPTPDSDVYTFSVSLEVKEDDGKGNFSPVPKDRDKLYFKLKQGIEKKVVITVQQLSNKELAIERCFGMLLSPGRNVKNSDMHLLDMESMGKSSDGKAYVITGIWNPNAPMFLVLNEETPKDKRVYMTVAVDMVVTEVVEPVRFLLETVVRVYPANERFWYFSRKTFTETFYMKLKQSEGKSHTSAGDPIYEVVSLQRESAREEELLSPTSGGGPVSSQEDEAEEESDNELSSGTGDVSKDCPEKILYSWGELLGRWHNNLVVRPNGLSPLVKRGVPEALRAEVWQLLAGCHDNQAMLDKYRILITMDSAQESVITRDIHRTFPAHDYFKDTEGDGQESLYKICKAYSVYDEDIGYCQGQSFLAAVLLLHMPEEQAFCVFVKIMYDYGLRDLYRNNFEDLHCKFFQLEKLMQEQLPDLYSHFSDLSLEAHMYASQWFLTLFTAKFPLCMVFHIIDLLLCEGMNIIFHVALALLKTSKEDLLQADFEGALKFFRVQLPKRYRAEENARRLMEQACNIKVPTKKLKKYEREYQTMRESQLQQEDPMDRYKRENRRLQEASMRLEQENDDLAHELVTSKIALRNDLDQAEDKADVLNKELLLTKQKLVETEEEKRKQEEETAQLKEVFRKQLEKAESEIKKTTAIIADYKQICSQLSTRLEKQQAASKDELEVVKGKVMACKHCSEIFSKEGTLKLPALTLDNKGLEIDDEKDALKKQLREMELELAQTKLQLVEAKCKIQELEHQRGALMNEIQAAKNSWFSKTLNSIKTATGTQAPQQPQPPPPPKEGST</sequence>
<dbReference type="PANTHER" id="PTHR47219">
    <property type="entry name" value="RAB GTPASE-ACTIVATING PROTEIN 1-LIKE"/>
    <property type="match status" value="1"/>
</dbReference>
<dbReference type="PROSITE" id="PS50330">
    <property type="entry name" value="UIM"/>
    <property type="match status" value="1"/>
</dbReference>
<dbReference type="Gene3D" id="2.30.29.30">
    <property type="entry name" value="Pleckstrin-homology domain (PH domain)/Phosphotyrosine-binding domain (PTB)"/>
    <property type="match status" value="1"/>
</dbReference>
<keyword evidence="6" id="KW-0967">Endosome</keyword>
<feature type="compositionally biased region" description="Basic and acidic residues" evidence="12">
    <location>
        <begin position="54"/>
        <end position="70"/>
    </location>
</feature>
<dbReference type="InterPro" id="IPR000195">
    <property type="entry name" value="Rab-GAP-TBC_dom"/>
</dbReference>
<feature type="coiled-coil region" evidence="11">
    <location>
        <begin position="979"/>
        <end position="1034"/>
    </location>
</feature>
<gene>
    <name evidence="15" type="primary">Rabgap1l</name>
    <name evidence="15" type="ORF">PENPIL_R10762</name>
</gene>
<dbReference type="Proteomes" id="UP000613066">
    <property type="component" value="Unassembled WGS sequence"/>
</dbReference>
<dbReference type="Pfam" id="PF00566">
    <property type="entry name" value="RabGAP-TBC"/>
    <property type="match status" value="1"/>
</dbReference>
<keyword evidence="4" id="KW-0343">GTPase activation</keyword>